<feature type="region of interest" description="Disordered" evidence="5">
    <location>
        <begin position="825"/>
        <end position="854"/>
    </location>
</feature>
<gene>
    <name evidence="8" type="ORF">WN944_007728</name>
</gene>
<organism evidence="8 9">
    <name type="scientific">Citrus x changshan-huyou</name>
    <dbReference type="NCBI Taxonomy" id="2935761"/>
    <lineage>
        <taxon>Eukaryota</taxon>
        <taxon>Viridiplantae</taxon>
        <taxon>Streptophyta</taxon>
        <taxon>Embryophyta</taxon>
        <taxon>Tracheophyta</taxon>
        <taxon>Spermatophyta</taxon>
        <taxon>Magnoliopsida</taxon>
        <taxon>eudicotyledons</taxon>
        <taxon>Gunneridae</taxon>
        <taxon>Pentapetalae</taxon>
        <taxon>rosids</taxon>
        <taxon>malvids</taxon>
        <taxon>Sapindales</taxon>
        <taxon>Rutaceae</taxon>
        <taxon>Aurantioideae</taxon>
        <taxon>Citrus</taxon>
    </lineage>
</organism>
<dbReference type="Proteomes" id="UP001428341">
    <property type="component" value="Unassembled WGS sequence"/>
</dbReference>
<evidence type="ECO:0000256" key="4">
    <source>
        <dbReference type="ARBA" id="ARBA00023242"/>
    </source>
</evidence>
<comment type="caution">
    <text evidence="8">The sequence shown here is derived from an EMBL/GenBank/DDBJ whole genome shotgun (WGS) entry which is preliminary data.</text>
</comment>
<keyword evidence="3" id="KW-0234">DNA repair</keyword>
<dbReference type="PANTHER" id="PTHR15272:SF0">
    <property type="entry name" value="CHROMATIN ASSEMBLY FACTOR 1 SUBUNIT A"/>
    <property type="match status" value="1"/>
</dbReference>
<evidence type="ECO:0000259" key="6">
    <source>
        <dbReference type="Pfam" id="PF12253"/>
    </source>
</evidence>
<feature type="compositionally biased region" description="Acidic residues" evidence="5">
    <location>
        <begin position="559"/>
        <end position="568"/>
    </location>
</feature>
<proteinExistence type="predicted"/>
<feature type="compositionally biased region" description="Acidic residues" evidence="5">
    <location>
        <begin position="576"/>
        <end position="594"/>
    </location>
</feature>
<dbReference type="Pfam" id="PF21796">
    <property type="entry name" value="Cac1_C"/>
    <property type="match status" value="1"/>
</dbReference>
<dbReference type="GO" id="GO:0005634">
    <property type="term" value="C:nucleus"/>
    <property type="evidence" value="ECO:0007669"/>
    <property type="project" value="UniProtKB-SubCell"/>
</dbReference>
<dbReference type="GO" id="GO:0006334">
    <property type="term" value="P:nucleosome assembly"/>
    <property type="evidence" value="ECO:0007669"/>
    <property type="project" value="TreeGrafter"/>
</dbReference>
<sequence>MADTTTMSNVEDRPSKTLKRKRAWPALTGEDKESRIRRFNEEVKGLFGYYKEMITNQRLTIDLSECAGSLNGMVAALMEESELPLTKLVEEIHVKLKENGSEKLGVGLAAVKSAVLFVGQRVMYGVSNADADILEDDAEASLWCWETRDVKLLPKSVRGSLRIRRTFRKKIHERITAVSGNPCFILVCFGFYDMIRGKYVVGFDGYFLNYDEFCHNYTAMITALQKSESDPSFINDLMKASKKLGKVLSEASIRVLVDSMLKKNGAEIVEKDAKREEKILIKQLEKNKREVEKEKKRMDCEQQKEKLHSERELKRLQEEAERDERRREKEEAEIRKQIRKQQEEADKEQRRREKEEAEMKKKLALQKQASMMERFLKRSKILTSCQNDESSPRAITSVLLSKNSEQLPEAVTKLVDSALSSNNEINIDDIRRSHLSSWHQFGHSVRSNRNQHWGIRRKPKTELFKELKLTNRGLGHDDDLSMERPEDRCEAQTLDDRSCVTSSDSSSVITKCKRWKQLLQFDKSHRPAFYGIWPKKSHTVGPRHPLMKDPDLDYDIDSDEEWEEEEPGESLSDCEKDGDEEGCSKADDEDESEDGFFVPDGYLSEDEGVQVDRMEIDLSAEDTKSSPSYKQELESKESCALVRQRKYLSSLTEQALQKNQPLIILNLMHEKVPLLMAEDLSGTSNMEQKCLQALSIRPFPGDLHVEITVDIMDDENEKDCLSNGKGSTTLISESDLPAIVSVIQSCSTNMNKILEALQQKFPSISRAQLRNKVREISDFNFAENRWQVKREILIELGYSPDKNGGRAKGIATFFSKRCLPPDGKSLNPNEASPLSSLKPGSAVHGQHGCTYNGL</sequence>
<name>A0AAP0MP95_9ROSI</name>
<dbReference type="GO" id="GO:0033186">
    <property type="term" value="C:CAF-1 complex"/>
    <property type="evidence" value="ECO:0007669"/>
    <property type="project" value="TreeGrafter"/>
</dbReference>
<keyword evidence="2" id="KW-0227">DNA damage</keyword>
<feature type="region of interest" description="Disordered" evidence="5">
    <location>
        <begin position="559"/>
        <end position="602"/>
    </location>
</feature>
<feature type="region of interest" description="Disordered" evidence="5">
    <location>
        <begin position="291"/>
        <end position="360"/>
    </location>
</feature>
<accession>A0AAP0MP95</accession>
<keyword evidence="9" id="KW-1185">Reference proteome</keyword>
<evidence type="ECO:0000313" key="9">
    <source>
        <dbReference type="Proteomes" id="UP001428341"/>
    </source>
</evidence>
<evidence type="ECO:0000256" key="2">
    <source>
        <dbReference type="ARBA" id="ARBA00022763"/>
    </source>
</evidence>
<evidence type="ECO:0000313" key="8">
    <source>
        <dbReference type="EMBL" id="KAK9215722.1"/>
    </source>
</evidence>
<dbReference type="AlphaFoldDB" id="A0AAP0MP95"/>
<feature type="region of interest" description="Disordered" evidence="5">
    <location>
        <begin position="1"/>
        <end position="22"/>
    </location>
</feature>
<evidence type="ECO:0000256" key="3">
    <source>
        <dbReference type="ARBA" id="ARBA00023204"/>
    </source>
</evidence>
<dbReference type="InterPro" id="IPR048800">
    <property type="entry name" value="Cac1-like_C"/>
</dbReference>
<dbReference type="GO" id="GO:0006281">
    <property type="term" value="P:DNA repair"/>
    <property type="evidence" value="ECO:0007669"/>
    <property type="project" value="UniProtKB-KW"/>
</dbReference>
<evidence type="ECO:0000256" key="1">
    <source>
        <dbReference type="ARBA" id="ARBA00004123"/>
    </source>
</evidence>
<dbReference type="PANTHER" id="PTHR15272">
    <property type="entry name" value="CHROMATIN ASSEMBLY FACTOR 1 SUBUNIT A CAF-1 SUBUNIT A"/>
    <property type="match status" value="1"/>
</dbReference>
<feature type="compositionally biased region" description="Polar residues" evidence="5">
    <location>
        <begin position="826"/>
        <end position="835"/>
    </location>
</feature>
<reference evidence="8 9" key="1">
    <citation type="submission" date="2024-05" db="EMBL/GenBank/DDBJ databases">
        <title>Haplotype-resolved chromosome-level genome assembly of Huyou (Citrus changshanensis).</title>
        <authorList>
            <person name="Miao C."/>
            <person name="Chen W."/>
            <person name="Wu Y."/>
            <person name="Wang L."/>
            <person name="Zhao S."/>
            <person name="Grierson D."/>
            <person name="Xu C."/>
            <person name="Chen K."/>
        </authorList>
    </citation>
    <scope>NUCLEOTIDE SEQUENCE [LARGE SCALE GENOMIC DNA]</scope>
    <source>
        <strain evidence="8">01-14</strain>
        <tissue evidence="8">Leaf</tissue>
    </source>
</reference>
<protein>
    <recommendedName>
        <fullName evidence="10">Chromatin assembly factor 1 subunit FAS1</fullName>
    </recommendedName>
</protein>
<evidence type="ECO:0008006" key="10">
    <source>
        <dbReference type="Google" id="ProtNLM"/>
    </source>
</evidence>
<evidence type="ECO:0000259" key="7">
    <source>
        <dbReference type="Pfam" id="PF21796"/>
    </source>
</evidence>
<dbReference type="Pfam" id="PF12253">
    <property type="entry name" value="CAF1A_dimeriz"/>
    <property type="match status" value="1"/>
</dbReference>
<comment type="subcellular location">
    <subcellularLocation>
        <location evidence="1">Nucleus</location>
    </subcellularLocation>
</comment>
<evidence type="ECO:0000256" key="5">
    <source>
        <dbReference type="SAM" id="MobiDB-lite"/>
    </source>
</evidence>
<feature type="domain" description="Chromatin assembly factor 1 subunit Cac1-like C-terminal" evidence="7">
    <location>
        <begin position="736"/>
        <end position="788"/>
    </location>
</feature>
<keyword evidence="4" id="KW-0539">Nucleus</keyword>
<feature type="domain" description="Chromatin assembly factor 1 subunit A dimerization" evidence="6">
    <location>
        <begin position="517"/>
        <end position="589"/>
    </location>
</feature>
<dbReference type="EMBL" id="JBCGBO010000003">
    <property type="protein sequence ID" value="KAK9215722.1"/>
    <property type="molecule type" value="Genomic_DNA"/>
</dbReference>
<dbReference type="InterPro" id="IPR022043">
    <property type="entry name" value="CAF1A_DD"/>
</dbReference>